<dbReference type="EnsemblMetazoa" id="HelroT158307">
    <property type="protein sequence ID" value="HelroP158307"/>
    <property type="gene ID" value="HelroG158307"/>
</dbReference>
<gene>
    <name evidence="3" type="primary">20197825</name>
    <name evidence="2" type="ORF">HELRODRAFT_158307</name>
</gene>
<keyword evidence="4" id="KW-1185">Reference proteome</keyword>
<dbReference type="EMBL" id="KB095811">
    <property type="protein sequence ID" value="ESO11944.1"/>
    <property type="molecule type" value="Genomic_DNA"/>
</dbReference>
<dbReference type="RefSeq" id="XP_009008664.1">
    <property type="nucleotide sequence ID" value="XM_009010416.1"/>
</dbReference>
<dbReference type="PANTHER" id="PTHR21254:SF1">
    <property type="entry name" value="C2 DOMAIN-CONTAINING PROTEIN 3"/>
    <property type="match status" value="1"/>
</dbReference>
<protein>
    <recommendedName>
        <fullName evidence="1">C2CD3 N-terminal C2 domain-containing protein</fullName>
    </recommendedName>
</protein>
<evidence type="ECO:0000313" key="2">
    <source>
        <dbReference type="EMBL" id="ESO11944.1"/>
    </source>
</evidence>
<evidence type="ECO:0000259" key="1">
    <source>
        <dbReference type="Pfam" id="PF25339"/>
    </source>
</evidence>
<dbReference type="STRING" id="6412.T1EMM5"/>
<reference evidence="2 4" key="2">
    <citation type="journal article" date="2013" name="Nature">
        <title>Insights into bilaterian evolution from three spiralian genomes.</title>
        <authorList>
            <person name="Simakov O."/>
            <person name="Marletaz F."/>
            <person name="Cho S.J."/>
            <person name="Edsinger-Gonzales E."/>
            <person name="Havlak P."/>
            <person name="Hellsten U."/>
            <person name="Kuo D.H."/>
            <person name="Larsson T."/>
            <person name="Lv J."/>
            <person name="Arendt D."/>
            <person name="Savage R."/>
            <person name="Osoegawa K."/>
            <person name="de Jong P."/>
            <person name="Grimwood J."/>
            <person name="Chapman J.A."/>
            <person name="Shapiro H."/>
            <person name="Aerts A."/>
            <person name="Otillar R.P."/>
            <person name="Terry A.Y."/>
            <person name="Boore J.L."/>
            <person name="Grigoriev I.V."/>
            <person name="Lindberg D.R."/>
            <person name="Seaver E.C."/>
            <person name="Weisblat D.A."/>
            <person name="Putnam N.H."/>
            <person name="Rokhsar D.S."/>
        </authorList>
    </citation>
    <scope>NUCLEOTIDE SEQUENCE</scope>
</reference>
<organism evidence="3 4">
    <name type="scientific">Helobdella robusta</name>
    <name type="common">Californian leech</name>
    <dbReference type="NCBI Taxonomy" id="6412"/>
    <lineage>
        <taxon>Eukaryota</taxon>
        <taxon>Metazoa</taxon>
        <taxon>Spiralia</taxon>
        <taxon>Lophotrochozoa</taxon>
        <taxon>Annelida</taxon>
        <taxon>Clitellata</taxon>
        <taxon>Hirudinea</taxon>
        <taxon>Rhynchobdellida</taxon>
        <taxon>Glossiphoniidae</taxon>
        <taxon>Helobdella</taxon>
    </lineage>
</organism>
<dbReference type="AlphaFoldDB" id="T1EMM5"/>
<dbReference type="eggNOG" id="ENOG502QRQ8">
    <property type="taxonomic scope" value="Eukaryota"/>
</dbReference>
<evidence type="ECO:0000313" key="4">
    <source>
        <dbReference type="Proteomes" id="UP000015101"/>
    </source>
</evidence>
<dbReference type="OMA" id="IQINISM"/>
<dbReference type="Pfam" id="PF25339">
    <property type="entry name" value="C2_C2CD3_N"/>
    <property type="match status" value="1"/>
</dbReference>
<dbReference type="EMBL" id="AMQM01000004">
    <property type="status" value="NOT_ANNOTATED_CDS"/>
    <property type="molecule type" value="Genomic_DNA"/>
</dbReference>
<reference evidence="4" key="1">
    <citation type="submission" date="2012-12" db="EMBL/GenBank/DDBJ databases">
        <authorList>
            <person name="Hellsten U."/>
            <person name="Grimwood J."/>
            <person name="Chapman J.A."/>
            <person name="Shapiro H."/>
            <person name="Aerts A."/>
            <person name="Otillar R.P."/>
            <person name="Terry A.Y."/>
            <person name="Boore J.L."/>
            <person name="Simakov O."/>
            <person name="Marletaz F."/>
            <person name="Cho S.-J."/>
            <person name="Edsinger-Gonzales E."/>
            <person name="Havlak P."/>
            <person name="Kuo D.-H."/>
            <person name="Larsson T."/>
            <person name="Lv J."/>
            <person name="Arendt D."/>
            <person name="Savage R."/>
            <person name="Osoegawa K."/>
            <person name="de Jong P."/>
            <person name="Lindberg D.R."/>
            <person name="Seaver E.C."/>
            <person name="Weisblat D.A."/>
            <person name="Putnam N.H."/>
            <person name="Grigoriev I.V."/>
            <person name="Rokhsar D.S."/>
        </authorList>
    </citation>
    <scope>NUCLEOTIDE SEQUENCE</scope>
</reference>
<sequence length="158" mass="17719">MHASKFEHMIGSTSLPPKIEGQVRRYIKVEIPFLSWVPPTPAQDALVKVLWWGEEGGGTVFRPGRSRKQRKDASEMTCALYQVRSGPKQFLEYLKDMKVLCLQVIQATNNNAIGQAFIQRLHQLSPGKPIKGLYPVITSSNTKVADIQINISMEPLNS</sequence>
<dbReference type="OrthoDB" id="79771at2759"/>
<dbReference type="Proteomes" id="UP000015101">
    <property type="component" value="Unassembled WGS sequence"/>
</dbReference>
<accession>T1EMM5</accession>
<name>T1EMM5_HELRO</name>
<dbReference type="InParanoid" id="T1EMM5"/>
<dbReference type="InterPro" id="IPR057537">
    <property type="entry name" value="C2_C2CD3_N"/>
</dbReference>
<dbReference type="KEGG" id="hro:HELRODRAFT_158307"/>
<reference evidence="3" key="3">
    <citation type="submission" date="2015-06" db="UniProtKB">
        <authorList>
            <consortium name="EnsemblMetazoa"/>
        </authorList>
    </citation>
    <scope>IDENTIFICATION</scope>
</reference>
<dbReference type="HOGENOM" id="CLU_1671216_0_0_1"/>
<dbReference type="CTD" id="20197825"/>
<dbReference type="PANTHER" id="PTHR21254">
    <property type="entry name" value="C2 DOMAIN-CONTAINING PROTEIN 3"/>
    <property type="match status" value="1"/>
</dbReference>
<dbReference type="GeneID" id="20197825"/>
<evidence type="ECO:0000313" key="3">
    <source>
        <dbReference type="EnsemblMetazoa" id="HelroP158307"/>
    </source>
</evidence>
<proteinExistence type="predicted"/>
<feature type="domain" description="C2CD3 N-terminal C2" evidence="1">
    <location>
        <begin position="12"/>
        <end position="156"/>
    </location>
</feature>